<proteinExistence type="predicted"/>
<dbReference type="InterPro" id="IPR031142">
    <property type="entry name" value="SPX_prot"/>
</dbReference>
<organism evidence="5 7">
    <name type="scientific">Trifolium pratense</name>
    <name type="common">Red clover</name>
    <dbReference type="NCBI Taxonomy" id="57577"/>
    <lineage>
        <taxon>Eukaryota</taxon>
        <taxon>Viridiplantae</taxon>
        <taxon>Streptophyta</taxon>
        <taxon>Embryophyta</taxon>
        <taxon>Tracheophyta</taxon>
        <taxon>Spermatophyta</taxon>
        <taxon>Magnoliopsida</taxon>
        <taxon>eudicotyledons</taxon>
        <taxon>Gunneridae</taxon>
        <taxon>Pentapetalae</taxon>
        <taxon>rosids</taxon>
        <taxon>fabids</taxon>
        <taxon>Fabales</taxon>
        <taxon>Fabaceae</taxon>
        <taxon>Papilionoideae</taxon>
        <taxon>50 kb inversion clade</taxon>
        <taxon>NPAAA clade</taxon>
        <taxon>Hologalegina</taxon>
        <taxon>IRL clade</taxon>
        <taxon>Trifolieae</taxon>
        <taxon>Trifolium</taxon>
    </lineage>
</organism>
<dbReference type="EMBL" id="ASHM01039379">
    <property type="protein sequence ID" value="PNX81171.1"/>
    <property type="molecule type" value="Genomic_DNA"/>
</dbReference>
<evidence type="ECO:0000313" key="4">
    <source>
        <dbReference type="EMBL" id="PNX80838.1"/>
    </source>
</evidence>
<protein>
    <submittedName>
        <fullName evidence="5">SPX domain-containing protein 1-like</fullName>
    </submittedName>
</protein>
<dbReference type="STRING" id="57577.A0A2K3LRK5"/>
<comment type="caution">
    <text evidence="5">The sequence shown here is derived from an EMBL/GenBank/DDBJ whole genome shotgun (WGS) entry which is preliminary data.</text>
</comment>
<accession>A0A2K3LRK5</accession>
<evidence type="ECO:0000256" key="1">
    <source>
        <dbReference type="ARBA" id="ARBA00004123"/>
    </source>
</evidence>
<dbReference type="Pfam" id="PF03105">
    <property type="entry name" value="SPX"/>
    <property type="match status" value="1"/>
</dbReference>
<dbReference type="PROSITE" id="PS51382">
    <property type="entry name" value="SPX"/>
    <property type="match status" value="1"/>
</dbReference>
<evidence type="ECO:0000313" key="6">
    <source>
        <dbReference type="EMBL" id="PNX83011.1"/>
    </source>
</evidence>
<sequence length="91" mass="10892">MKFGKSLNNQIEKTVPQWRDKFLSYKELKKKLKLVEPIIIISSNERPSKRARIDGDISNEETDFRNSLENELNKFNTFFLEKEEECIIRLK</sequence>
<dbReference type="GO" id="GO:0005634">
    <property type="term" value="C:nucleus"/>
    <property type="evidence" value="ECO:0007669"/>
    <property type="project" value="UniProtKB-SubCell"/>
</dbReference>
<dbReference type="PANTHER" id="PTHR45978">
    <property type="entry name" value="SPX DOMAIN-CONTAINING PROTEIN 3"/>
    <property type="match status" value="1"/>
</dbReference>
<gene>
    <name evidence="4" type="ORF">L195_g036850</name>
    <name evidence="5" type="ORF">L195_g037187</name>
    <name evidence="6" type="ORF">L195_g039048</name>
</gene>
<dbReference type="EMBL" id="ASHM01043175">
    <property type="protein sequence ID" value="PNX83011.1"/>
    <property type="molecule type" value="Genomic_DNA"/>
</dbReference>
<dbReference type="ExpressionAtlas" id="A0A2K3LRK5">
    <property type="expression patterns" value="baseline"/>
</dbReference>
<keyword evidence="2" id="KW-0539">Nucleus</keyword>
<evidence type="ECO:0000313" key="7">
    <source>
        <dbReference type="Proteomes" id="UP000236291"/>
    </source>
</evidence>
<dbReference type="InterPro" id="IPR004331">
    <property type="entry name" value="SPX_dom"/>
</dbReference>
<name>A0A2K3LRK5_TRIPR</name>
<dbReference type="EMBL" id="ASHM01038722">
    <property type="protein sequence ID" value="PNX80838.1"/>
    <property type="molecule type" value="Genomic_DNA"/>
</dbReference>
<dbReference type="Proteomes" id="UP000236291">
    <property type="component" value="Unassembled WGS sequence"/>
</dbReference>
<feature type="domain" description="SPX" evidence="3">
    <location>
        <begin position="1"/>
        <end position="91"/>
    </location>
</feature>
<reference evidence="5 7" key="2">
    <citation type="journal article" date="2017" name="Front. Plant Sci.">
        <title>Gene Classification and Mining of Molecular Markers Useful in Red Clover (Trifolium pratense) Breeding.</title>
        <authorList>
            <person name="Istvanek J."/>
            <person name="Dluhosova J."/>
            <person name="Dluhos P."/>
            <person name="Patkova L."/>
            <person name="Nedelnik J."/>
            <person name="Repkova J."/>
        </authorList>
    </citation>
    <scope>NUCLEOTIDE SEQUENCE [LARGE SCALE GENOMIC DNA]</scope>
    <source>
        <strain evidence="7">cv. Tatra</strain>
        <tissue evidence="5">Young leaves</tissue>
    </source>
</reference>
<comment type="subcellular location">
    <subcellularLocation>
        <location evidence="1">Nucleus</location>
    </subcellularLocation>
</comment>
<evidence type="ECO:0000313" key="5">
    <source>
        <dbReference type="EMBL" id="PNX81171.1"/>
    </source>
</evidence>
<dbReference type="AlphaFoldDB" id="A0A2K3LRK5"/>
<evidence type="ECO:0000259" key="3">
    <source>
        <dbReference type="PROSITE" id="PS51382"/>
    </source>
</evidence>
<dbReference type="GO" id="GO:0016036">
    <property type="term" value="P:cellular response to phosphate starvation"/>
    <property type="evidence" value="ECO:0007669"/>
    <property type="project" value="InterPro"/>
</dbReference>
<evidence type="ECO:0000256" key="2">
    <source>
        <dbReference type="ARBA" id="ARBA00023242"/>
    </source>
</evidence>
<reference evidence="5 7" key="1">
    <citation type="journal article" date="2014" name="Am. J. Bot.">
        <title>Genome assembly and annotation for red clover (Trifolium pratense; Fabaceae).</title>
        <authorList>
            <person name="Istvanek J."/>
            <person name="Jaros M."/>
            <person name="Krenek A."/>
            <person name="Repkova J."/>
        </authorList>
    </citation>
    <scope>NUCLEOTIDE SEQUENCE [LARGE SCALE GENOMIC DNA]</scope>
    <source>
        <strain evidence="7">cv. Tatra</strain>
        <tissue evidence="5">Young leaves</tissue>
    </source>
</reference>
<feature type="non-terminal residue" evidence="5">
    <location>
        <position position="91"/>
    </location>
</feature>
<dbReference type="PANTHER" id="PTHR45978:SF5">
    <property type="entry name" value="SPX DOMAIN-CONTAINING PROTEIN 2"/>
    <property type="match status" value="1"/>
</dbReference>